<keyword evidence="1" id="KW-0547">Nucleotide-binding</keyword>
<dbReference type="PANTHER" id="PTHR21621">
    <property type="entry name" value="RIBOSOMAL PROTEIN S6 MODIFICATION PROTEIN"/>
    <property type="match status" value="1"/>
</dbReference>
<dbReference type="InterPro" id="IPR013651">
    <property type="entry name" value="ATP-grasp_RimK-type"/>
</dbReference>
<dbReference type="GO" id="GO:0005737">
    <property type="term" value="C:cytoplasm"/>
    <property type="evidence" value="ECO:0007669"/>
    <property type="project" value="TreeGrafter"/>
</dbReference>
<evidence type="ECO:0000256" key="1">
    <source>
        <dbReference type="PROSITE-ProRule" id="PRU00409"/>
    </source>
</evidence>
<keyword evidence="1" id="KW-0067">ATP-binding</keyword>
<sequence length="324" mass="36167">MSKIVISHEHPDWFKPLFAELEAREIVYETVDPTRHHFSIDDETPGITLFFNRMSPSAYLRDGVQGTFYTLNYLKYLEDHGVRVINGYRAFTYETSKALQLMLLQKLGIKYPKSRVVNHPSQIEAAAEGLRFPIVVKANIGGSGAGIEKFDTIEEVREAIKSNQVDLGIDHTALVQEFIPARGGFITRVETLGGKYLYAIKVFTSGESFNLCPADICQTTTGQDLVRNACAVDAPKNGLKVEAYSPPDEVIQKIETIVQRSGIEVGGVEYIIDDRDGEILYYDVNALSNFVADAVNVIGFNPHERLVDYLEQQAVQEGENITVI</sequence>
<dbReference type="Proteomes" id="UP000466586">
    <property type="component" value="Unassembled WGS sequence"/>
</dbReference>
<name>A0A7K1Y5N4_9SPHI</name>
<feature type="domain" description="ATP-grasp" evidence="2">
    <location>
        <begin position="101"/>
        <end position="311"/>
    </location>
</feature>
<dbReference type="SUPFAM" id="SSF56059">
    <property type="entry name" value="Glutathione synthetase ATP-binding domain-like"/>
    <property type="match status" value="1"/>
</dbReference>
<dbReference type="GO" id="GO:0046872">
    <property type="term" value="F:metal ion binding"/>
    <property type="evidence" value="ECO:0007669"/>
    <property type="project" value="InterPro"/>
</dbReference>
<dbReference type="PANTHER" id="PTHR21621:SF0">
    <property type="entry name" value="BETA-CITRYLGLUTAMATE SYNTHASE B-RELATED"/>
    <property type="match status" value="1"/>
</dbReference>
<evidence type="ECO:0000259" key="2">
    <source>
        <dbReference type="PROSITE" id="PS50975"/>
    </source>
</evidence>
<keyword evidence="4" id="KW-1185">Reference proteome</keyword>
<dbReference type="GO" id="GO:0005524">
    <property type="term" value="F:ATP binding"/>
    <property type="evidence" value="ECO:0007669"/>
    <property type="project" value="UniProtKB-UniRule"/>
</dbReference>
<protein>
    <submittedName>
        <fullName evidence="3">ATP-grasp domain-containing protein</fullName>
    </submittedName>
</protein>
<evidence type="ECO:0000313" key="4">
    <source>
        <dbReference type="Proteomes" id="UP000466586"/>
    </source>
</evidence>
<dbReference type="Pfam" id="PF08443">
    <property type="entry name" value="RimK"/>
    <property type="match status" value="1"/>
</dbReference>
<accession>A0A7K1Y5N4</accession>
<dbReference type="GO" id="GO:0018169">
    <property type="term" value="F:ribosomal S6-glutamic acid ligase activity"/>
    <property type="evidence" value="ECO:0007669"/>
    <property type="project" value="TreeGrafter"/>
</dbReference>
<dbReference type="EMBL" id="WVHT01000001">
    <property type="protein sequence ID" value="MXV49701.1"/>
    <property type="molecule type" value="Genomic_DNA"/>
</dbReference>
<dbReference type="AlphaFoldDB" id="A0A7K1Y5N4"/>
<dbReference type="InterPro" id="IPR013815">
    <property type="entry name" value="ATP_grasp_subdomain_1"/>
</dbReference>
<proteinExistence type="predicted"/>
<comment type="caution">
    <text evidence="3">The sequence shown here is derived from an EMBL/GenBank/DDBJ whole genome shotgun (WGS) entry which is preliminary data.</text>
</comment>
<evidence type="ECO:0000313" key="3">
    <source>
        <dbReference type="EMBL" id="MXV49701.1"/>
    </source>
</evidence>
<dbReference type="RefSeq" id="WP_160842873.1">
    <property type="nucleotide sequence ID" value="NZ_WVHT01000001.1"/>
</dbReference>
<dbReference type="GO" id="GO:0009432">
    <property type="term" value="P:SOS response"/>
    <property type="evidence" value="ECO:0007669"/>
    <property type="project" value="TreeGrafter"/>
</dbReference>
<dbReference type="InterPro" id="IPR011761">
    <property type="entry name" value="ATP-grasp"/>
</dbReference>
<reference evidence="3 4" key="1">
    <citation type="submission" date="2019-11" db="EMBL/GenBank/DDBJ databases">
        <title>Pedobacter sp. HMF7647 Genome sequencing and assembly.</title>
        <authorList>
            <person name="Kang H."/>
            <person name="Kim H."/>
            <person name="Joh K."/>
        </authorList>
    </citation>
    <scope>NUCLEOTIDE SEQUENCE [LARGE SCALE GENOMIC DNA]</scope>
    <source>
        <strain evidence="3 4">HMF7647</strain>
    </source>
</reference>
<dbReference type="Gene3D" id="3.30.470.20">
    <property type="entry name" value="ATP-grasp fold, B domain"/>
    <property type="match status" value="1"/>
</dbReference>
<dbReference type="Gene3D" id="3.40.50.20">
    <property type="match status" value="1"/>
</dbReference>
<organism evidence="3 4">
    <name type="scientific">Hufsiella arboris</name>
    <dbReference type="NCBI Taxonomy" id="2695275"/>
    <lineage>
        <taxon>Bacteria</taxon>
        <taxon>Pseudomonadati</taxon>
        <taxon>Bacteroidota</taxon>
        <taxon>Sphingobacteriia</taxon>
        <taxon>Sphingobacteriales</taxon>
        <taxon>Sphingobacteriaceae</taxon>
        <taxon>Hufsiella</taxon>
    </lineage>
</organism>
<dbReference type="Gene3D" id="3.30.1490.20">
    <property type="entry name" value="ATP-grasp fold, A domain"/>
    <property type="match status" value="1"/>
</dbReference>
<dbReference type="PROSITE" id="PS50975">
    <property type="entry name" value="ATP_GRASP"/>
    <property type="match status" value="1"/>
</dbReference>
<gene>
    <name evidence="3" type="ORF">GS399_01860</name>
</gene>